<dbReference type="AlphaFoldDB" id="A0A058ZAM6"/>
<dbReference type="RefSeq" id="XP_009494096.1">
    <property type="nucleotide sequence ID" value="XM_009495821.1"/>
</dbReference>
<evidence type="ECO:0000313" key="2">
    <source>
        <dbReference type="EMBL" id="KCV70973.1"/>
    </source>
</evidence>
<name>A0A058ZAM6_FONAL</name>
<organism evidence="2">
    <name type="scientific">Fonticula alba</name>
    <name type="common">Slime mold</name>
    <dbReference type="NCBI Taxonomy" id="691883"/>
    <lineage>
        <taxon>Eukaryota</taxon>
        <taxon>Rotosphaerida</taxon>
        <taxon>Fonticulaceae</taxon>
        <taxon>Fonticula</taxon>
    </lineage>
</organism>
<accession>A0A058ZAM6</accession>
<sequence>MIRSRAKARFEEMVASIEERTLGPRKNQAQRRLADRPTAAAGRKKTSHEEISEEEFMRIRSRLEKNQRANQRKRQAGLGDE</sequence>
<dbReference type="EMBL" id="KB932203">
    <property type="protein sequence ID" value="KCV70973.1"/>
    <property type="molecule type" value="Genomic_DNA"/>
</dbReference>
<keyword evidence="3" id="KW-1185">Reference proteome</keyword>
<evidence type="ECO:0000256" key="1">
    <source>
        <dbReference type="SAM" id="MobiDB-lite"/>
    </source>
</evidence>
<dbReference type="Proteomes" id="UP000030693">
    <property type="component" value="Unassembled WGS sequence"/>
</dbReference>
<proteinExistence type="predicted"/>
<feature type="region of interest" description="Disordered" evidence="1">
    <location>
        <begin position="62"/>
        <end position="81"/>
    </location>
</feature>
<gene>
    <name evidence="2" type="ORF">H696_01920</name>
</gene>
<feature type="region of interest" description="Disordered" evidence="1">
    <location>
        <begin position="19"/>
        <end position="55"/>
    </location>
</feature>
<dbReference type="GeneID" id="20526645"/>
<protein>
    <submittedName>
        <fullName evidence="2">Uncharacterized protein</fullName>
    </submittedName>
</protein>
<reference evidence="2" key="1">
    <citation type="submission" date="2013-04" db="EMBL/GenBank/DDBJ databases">
        <title>The Genome Sequence of Fonticula alba ATCC 38817.</title>
        <authorList>
            <consortium name="The Broad Institute Genomics Platform"/>
            <person name="Russ C."/>
            <person name="Cuomo C."/>
            <person name="Burger G."/>
            <person name="Gray M.W."/>
            <person name="Holland P.W.H."/>
            <person name="King N."/>
            <person name="Lang F.B.F."/>
            <person name="Roger A.J."/>
            <person name="Ruiz-Trillo I."/>
            <person name="Brown M."/>
            <person name="Walker B."/>
            <person name="Young S."/>
            <person name="Zeng Q."/>
            <person name="Gargeya S."/>
            <person name="Fitzgerald M."/>
            <person name="Haas B."/>
            <person name="Abouelleil A."/>
            <person name="Allen A.W."/>
            <person name="Alvarado L."/>
            <person name="Arachchi H.M."/>
            <person name="Berlin A.M."/>
            <person name="Chapman S.B."/>
            <person name="Gainer-Dewar J."/>
            <person name="Goldberg J."/>
            <person name="Griggs A."/>
            <person name="Gujja S."/>
            <person name="Hansen M."/>
            <person name="Howarth C."/>
            <person name="Imamovic A."/>
            <person name="Ireland A."/>
            <person name="Larimer J."/>
            <person name="McCowan C."/>
            <person name="Murphy C."/>
            <person name="Pearson M."/>
            <person name="Poon T.W."/>
            <person name="Priest M."/>
            <person name="Roberts A."/>
            <person name="Saif S."/>
            <person name="Shea T."/>
            <person name="Sisk P."/>
            <person name="Sykes S."/>
            <person name="Wortman J."/>
            <person name="Nusbaum C."/>
            <person name="Birren B."/>
        </authorList>
    </citation>
    <scope>NUCLEOTIDE SEQUENCE [LARGE SCALE GENOMIC DNA]</scope>
    <source>
        <strain evidence="2">ATCC 38817</strain>
    </source>
</reference>
<evidence type="ECO:0000313" key="3">
    <source>
        <dbReference type="Proteomes" id="UP000030693"/>
    </source>
</evidence>